<dbReference type="PANTHER" id="PTHR15999">
    <property type="entry name" value="ZINC FINGER CW-TYPE PWWP DOMAIN PROTEIN 1"/>
    <property type="match status" value="1"/>
</dbReference>
<dbReference type="InterPro" id="IPR042778">
    <property type="entry name" value="ZCWPW1/ZCWPW2"/>
</dbReference>
<feature type="non-terminal residue" evidence="6">
    <location>
        <position position="1"/>
    </location>
</feature>
<dbReference type="InterPro" id="IPR011124">
    <property type="entry name" value="Znf_CW"/>
</dbReference>
<evidence type="ECO:0000256" key="1">
    <source>
        <dbReference type="ARBA" id="ARBA00022723"/>
    </source>
</evidence>
<feature type="domain" description="CW-type" evidence="5">
    <location>
        <begin position="26"/>
        <end position="80"/>
    </location>
</feature>
<evidence type="ECO:0000256" key="4">
    <source>
        <dbReference type="SAM" id="MobiDB-lite"/>
    </source>
</evidence>
<evidence type="ECO:0000256" key="3">
    <source>
        <dbReference type="ARBA" id="ARBA00022833"/>
    </source>
</evidence>
<sequence length="83" mass="9713">KELTKESGKSLQLSQKMQKLLETRINTTEGTWVQCDHPDCNKRRYLADVIDPSELPEKWYCSMNKDPKHNSCEVEEDDQPDDD</sequence>
<keyword evidence="3" id="KW-0862">Zinc</keyword>
<feature type="compositionally biased region" description="Acidic residues" evidence="4">
    <location>
        <begin position="73"/>
        <end position="83"/>
    </location>
</feature>
<evidence type="ECO:0000256" key="2">
    <source>
        <dbReference type="ARBA" id="ARBA00022771"/>
    </source>
</evidence>
<feature type="region of interest" description="Disordered" evidence="4">
    <location>
        <begin position="64"/>
        <end position="83"/>
    </location>
</feature>
<dbReference type="EMBL" id="GFAC01006091">
    <property type="protein sequence ID" value="JAT93097.1"/>
    <property type="molecule type" value="mRNA"/>
</dbReference>
<evidence type="ECO:0000259" key="5">
    <source>
        <dbReference type="PROSITE" id="PS51050"/>
    </source>
</evidence>
<organism evidence="6">
    <name type="scientific">Amblyomma aureolatum</name>
    <dbReference type="NCBI Taxonomy" id="187763"/>
    <lineage>
        <taxon>Eukaryota</taxon>
        <taxon>Metazoa</taxon>
        <taxon>Ecdysozoa</taxon>
        <taxon>Arthropoda</taxon>
        <taxon>Chelicerata</taxon>
        <taxon>Arachnida</taxon>
        <taxon>Acari</taxon>
        <taxon>Parasitiformes</taxon>
        <taxon>Ixodida</taxon>
        <taxon>Ixodoidea</taxon>
        <taxon>Ixodidae</taxon>
        <taxon>Amblyomminae</taxon>
        <taxon>Amblyomma</taxon>
    </lineage>
</organism>
<accession>A0A1E1X1H1</accession>
<dbReference type="GO" id="GO:0005634">
    <property type="term" value="C:nucleus"/>
    <property type="evidence" value="ECO:0007669"/>
    <property type="project" value="TreeGrafter"/>
</dbReference>
<feature type="non-terminal residue" evidence="6">
    <location>
        <position position="83"/>
    </location>
</feature>
<dbReference type="Pfam" id="PF07496">
    <property type="entry name" value="zf-CW"/>
    <property type="match status" value="1"/>
</dbReference>
<proteinExistence type="evidence at transcript level"/>
<evidence type="ECO:0000313" key="6">
    <source>
        <dbReference type="EMBL" id="JAT93097.1"/>
    </source>
</evidence>
<keyword evidence="2" id="KW-0863">Zinc-finger</keyword>
<dbReference type="AlphaFoldDB" id="A0A1E1X1H1"/>
<reference evidence="6" key="1">
    <citation type="journal article" date="2017" name="Front. Cell. Infect. Microbiol.">
        <title>The Distinct Transcriptional Response of the Midgut of Amblyomma sculptum and Amblyomma aureolatum Ticks to Rickettsia rickettsii Correlates to Their Differences in Susceptibility to Infection.</title>
        <authorList>
            <person name="Martins L.A."/>
            <person name="Galletti M.F.B.M."/>
            <person name="Ribeiro J.M."/>
            <person name="Fujita A."/>
            <person name="Costa F.B."/>
            <person name="Labruna M.B."/>
            <person name="Daffre S."/>
            <person name="Fogaca A.C."/>
        </authorList>
    </citation>
    <scope>NUCLEOTIDE SEQUENCE</scope>
</reference>
<dbReference type="PROSITE" id="PS51050">
    <property type="entry name" value="ZF_CW"/>
    <property type="match status" value="1"/>
</dbReference>
<protein>
    <recommendedName>
        <fullName evidence="5">CW-type domain-containing protein</fullName>
    </recommendedName>
</protein>
<dbReference type="GO" id="GO:0008270">
    <property type="term" value="F:zinc ion binding"/>
    <property type="evidence" value="ECO:0007669"/>
    <property type="project" value="UniProtKB-KW"/>
</dbReference>
<dbReference type="PANTHER" id="PTHR15999:SF2">
    <property type="entry name" value="ZINC FINGER CW-TYPE PWWP DOMAIN PROTEIN 1"/>
    <property type="match status" value="1"/>
</dbReference>
<keyword evidence="1" id="KW-0479">Metal-binding</keyword>
<name>A0A1E1X1H1_9ACAR</name>
<dbReference type="Gene3D" id="3.30.40.100">
    <property type="match status" value="1"/>
</dbReference>